<feature type="signal peptide" evidence="6">
    <location>
        <begin position="1"/>
        <end position="25"/>
    </location>
</feature>
<accession>A0AAD5BB88</accession>
<feature type="compositionally biased region" description="Basic residues" evidence="5">
    <location>
        <begin position="582"/>
        <end position="592"/>
    </location>
</feature>
<dbReference type="EMBL" id="JAIHNG010000160">
    <property type="protein sequence ID" value="KAI5950070.1"/>
    <property type="molecule type" value="Genomic_DNA"/>
</dbReference>
<reference evidence="7 8" key="1">
    <citation type="journal article" date="2022" name="DNA Res.">
        <title>Genome analysis of five recently described species of the CUG-Ser clade uncovers Candida theae as a new hybrid lineage with pathogenic potential in the Candida parapsilosis species complex.</title>
        <authorList>
            <person name="Mixao V."/>
            <person name="Del Olmo V."/>
            <person name="Hegedusova E."/>
            <person name="Saus E."/>
            <person name="Pryszcz L."/>
            <person name="Cillingova A."/>
            <person name="Nosek J."/>
            <person name="Gabaldon T."/>
        </authorList>
    </citation>
    <scope>NUCLEOTIDE SEQUENCE [LARGE SCALE GENOMIC DNA]</scope>
    <source>
        <strain evidence="7 8">CBS 12239</strain>
    </source>
</reference>
<dbReference type="AlphaFoldDB" id="A0AAD5BB88"/>
<keyword evidence="8" id="KW-1185">Reference proteome</keyword>
<proteinExistence type="predicted"/>
<feature type="region of interest" description="Disordered" evidence="5">
    <location>
        <begin position="582"/>
        <end position="624"/>
    </location>
</feature>
<dbReference type="SUPFAM" id="SSF53474">
    <property type="entry name" value="alpha/beta-Hydrolases"/>
    <property type="match status" value="1"/>
</dbReference>
<dbReference type="PANTHER" id="PTHR34853:SF1">
    <property type="entry name" value="LIPASE 5"/>
    <property type="match status" value="1"/>
</dbReference>
<dbReference type="InterPro" id="IPR029058">
    <property type="entry name" value="AB_hydrolase_fold"/>
</dbReference>
<name>A0AAD5BB88_9ASCO</name>
<evidence type="ECO:0000256" key="6">
    <source>
        <dbReference type="SAM" id="SignalP"/>
    </source>
</evidence>
<dbReference type="GO" id="GO:0004806">
    <property type="term" value="F:triacylglycerol lipase activity"/>
    <property type="evidence" value="ECO:0007669"/>
    <property type="project" value="UniProtKB-EC"/>
</dbReference>
<keyword evidence="3" id="KW-0325">Glycoprotein</keyword>
<evidence type="ECO:0000313" key="8">
    <source>
        <dbReference type="Proteomes" id="UP001204833"/>
    </source>
</evidence>
<organism evidence="7 8">
    <name type="scientific">Candida theae</name>
    <dbReference type="NCBI Taxonomy" id="1198502"/>
    <lineage>
        <taxon>Eukaryota</taxon>
        <taxon>Fungi</taxon>
        <taxon>Dikarya</taxon>
        <taxon>Ascomycota</taxon>
        <taxon>Saccharomycotina</taxon>
        <taxon>Pichiomycetes</taxon>
        <taxon>Debaryomycetaceae</taxon>
        <taxon>Candida/Lodderomyces clade</taxon>
        <taxon>Candida</taxon>
    </lineage>
</organism>
<evidence type="ECO:0000256" key="5">
    <source>
        <dbReference type="SAM" id="MobiDB-lite"/>
    </source>
</evidence>
<dbReference type="Pfam" id="PF03583">
    <property type="entry name" value="LIP"/>
    <property type="match status" value="1"/>
</dbReference>
<evidence type="ECO:0000256" key="4">
    <source>
        <dbReference type="ARBA" id="ARBA00023369"/>
    </source>
</evidence>
<evidence type="ECO:0000256" key="2">
    <source>
        <dbReference type="ARBA" id="ARBA00023157"/>
    </source>
</evidence>
<dbReference type="GO" id="GO:0016042">
    <property type="term" value="P:lipid catabolic process"/>
    <property type="evidence" value="ECO:0007669"/>
    <property type="project" value="InterPro"/>
</dbReference>
<evidence type="ECO:0000256" key="1">
    <source>
        <dbReference type="ARBA" id="ARBA00022729"/>
    </source>
</evidence>
<dbReference type="PANTHER" id="PTHR34853">
    <property type="match status" value="1"/>
</dbReference>
<dbReference type="Gene3D" id="3.40.50.1820">
    <property type="entry name" value="alpha/beta hydrolase"/>
    <property type="match status" value="1"/>
</dbReference>
<protein>
    <recommendedName>
        <fullName evidence="9">Triacylglycerol lipase</fullName>
    </recommendedName>
</protein>
<feature type="chain" id="PRO_5042276804" description="Triacylglycerol lipase" evidence="6">
    <location>
        <begin position="26"/>
        <end position="817"/>
    </location>
</feature>
<dbReference type="RefSeq" id="XP_051607102.1">
    <property type="nucleotide sequence ID" value="XM_051753923.1"/>
</dbReference>
<dbReference type="InterPro" id="IPR005152">
    <property type="entry name" value="Lipase_secreted"/>
</dbReference>
<comment type="catalytic activity">
    <reaction evidence="4">
        <text>a triacylglycerol + H2O = a diacylglycerol + a fatty acid + H(+)</text>
        <dbReference type="Rhea" id="RHEA:12044"/>
        <dbReference type="ChEBI" id="CHEBI:15377"/>
        <dbReference type="ChEBI" id="CHEBI:15378"/>
        <dbReference type="ChEBI" id="CHEBI:17855"/>
        <dbReference type="ChEBI" id="CHEBI:18035"/>
        <dbReference type="ChEBI" id="CHEBI:28868"/>
        <dbReference type="EC" id="3.1.1.3"/>
    </reaction>
    <physiologicalReaction direction="left-to-right" evidence="4">
        <dbReference type="Rhea" id="RHEA:12045"/>
    </physiologicalReaction>
</comment>
<dbReference type="Gene3D" id="1.10.260.130">
    <property type="match status" value="1"/>
</dbReference>
<evidence type="ECO:0008006" key="9">
    <source>
        <dbReference type="Google" id="ProtNLM"/>
    </source>
</evidence>
<gene>
    <name evidence="7" type="ORF">KGF57_004415</name>
</gene>
<dbReference type="Proteomes" id="UP001204833">
    <property type="component" value="Unassembled WGS sequence"/>
</dbReference>
<keyword evidence="1 6" id="KW-0732">Signal</keyword>
<evidence type="ECO:0000256" key="3">
    <source>
        <dbReference type="ARBA" id="ARBA00023180"/>
    </source>
</evidence>
<comment type="caution">
    <text evidence="7">The sequence shown here is derived from an EMBL/GenBank/DDBJ whole genome shotgun (WGS) entry which is preliminary data.</text>
</comment>
<keyword evidence="2" id="KW-1015">Disulfide bond</keyword>
<feature type="compositionally biased region" description="Basic and acidic residues" evidence="5">
    <location>
        <begin position="601"/>
        <end position="624"/>
    </location>
</feature>
<sequence length="817" mass="90653">MVQLFLLDSMYFAFVSLYLLASAFATTTRPTVPSEDDFYIPPQGYEEYEVGAILKHRNTPGPLGSIINKVSVESSWQLMVRSEDTFGNPSAVVATVIKPFNASDDKVLSYQSFQDSGNLDCAISFAIQYKSGFANLLGQLEMYLVSAFLSQGYYVLIPDHEGLQSAFTAGRNSGQATLNSIRAVLSSEDITGIRSDAKTVMWGFSGGSIAAGWAAVLQKEYAPELSQSLLGAALGGFYPNLTALFEYTERSLFSGLIPNAFAGIGNEYPEVEAFLDSRVSPDHAEQFSTRGDLCFFESAVTNVFRNYFTGPDRVFPDGWGIFNEEPLKTVLQENGLLYLSEEYVPQIPIFIFHGTHDNILPFRDAIMTFQRWCEFGLESGEFAEDQTSLHVTQAIAGAPAALTWVINRFNGVPPVQGCKHTARISNLLYPGAVKSILEYFSAIFDLLAGSDLGPYGLEPALETFSLSDVFVCLETTTTLPLDPASSIDEDFVHVYNRKMNSSGTSSKIFTSGVEGSINQVEESFPMTNLDGYQHNTNHSSLDKALQIDRFFTSSGTIKRAETYNHEVEMGSLSYKYLVHQKKQHKSSQKRRIHESLTQTKGSDDNLVHDISTNDKETDSRKESYTYEDLVSEDSIDDYYFPDLRLLDDNSSSEEVDLAITSFPKKNVDREIGEYNANTIESLELKACLGTDIAASANLAKSLQHDSTHNACQNTPLQNQVLARASTSTPVRHLSSDTPAAYPAKARWKSIEIMKGAISQTRLPNLRVQIIQEVDNMALSREELKKEVDDVAKEAYHWAKEAFNFPKVKDYVASIENM</sequence>
<evidence type="ECO:0000313" key="7">
    <source>
        <dbReference type="EMBL" id="KAI5950070.1"/>
    </source>
</evidence>
<dbReference type="GeneID" id="76152459"/>